<gene>
    <name evidence="2" type="ORF">T11_2656</name>
</gene>
<dbReference type="PANTHER" id="PTHR47160:SF10">
    <property type="entry name" value="MULE TRANSPOSASE DOMAIN-CONTAINING PROTEIN"/>
    <property type="match status" value="1"/>
</dbReference>
<keyword evidence="3" id="KW-1185">Reference proteome</keyword>
<reference evidence="2 3" key="1">
    <citation type="submission" date="2015-01" db="EMBL/GenBank/DDBJ databases">
        <title>Evolution of Trichinella species and genotypes.</title>
        <authorList>
            <person name="Korhonen P.K."/>
            <person name="Edoardo P."/>
            <person name="Giuseppe L.R."/>
            <person name="Gasser R.B."/>
        </authorList>
    </citation>
    <scope>NUCLEOTIDE SEQUENCE [LARGE SCALE GENOMIC DNA]</scope>
    <source>
        <strain evidence="2">ISS1029</strain>
    </source>
</reference>
<name>A0A0V1GVT0_9BILA</name>
<feature type="domain" description="MULE transposase" evidence="1">
    <location>
        <begin position="201"/>
        <end position="255"/>
    </location>
</feature>
<accession>A0A0V1GVT0</accession>
<organism evidence="2 3">
    <name type="scientific">Trichinella zimbabwensis</name>
    <dbReference type="NCBI Taxonomy" id="268475"/>
    <lineage>
        <taxon>Eukaryota</taxon>
        <taxon>Metazoa</taxon>
        <taxon>Ecdysozoa</taxon>
        <taxon>Nematoda</taxon>
        <taxon>Enoplea</taxon>
        <taxon>Dorylaimia</taxon>
        <taxon>Trichinellida</taxon>
        <taxon>Trichinellidae</taxon>
        <taxon>Trichinella</taxon>
    </lineage>
</organism>
<dbReference type="AlphaFoldDB" id="A0A0V1GVT0"/>
<dbReference type="Proteomes" id="UP000055024">
    <property type="component" value="Unassembled WGS sequence"/>
</dbReference>
<proteinExistence type="predicted"/>
<sequence>MDGNDKSQFVPTIRNQQKLAYRGRIVITFYKHYHCDELKRLASGNVRPVTLIYIYIELASNACTGLDTVGYVPSWGQDRSTPHAETCTADESVLHKIEKRNTLKRRTGEETKPVPQIYGEECNSASTNLETDGQFQTYKMVKAAMYRSQAKRFPLPPAAGNSSTLTRKFTRVGCDHSVWCMDGTFKIVPEWYQQMFTIHHTYCEIFDNLISKATALGVVLQPQTVICDFETALIHAVQGLFPGVNIQGCYFHFCQAVLRNVAEPGLQTRYLDEAETKKKFKILMAAAFLPLSEVPAAVDLLGRNVTGSVAALFVNG</sequence>
<dbReference type="PANTHER" id="PTHR47160">
    <property type="entry name" value="PUTATIVE-RELATED"/>
    <property type="match status" value="1"/>
</dbReference>
<dbReference type="Pfam" id="PF10551">
    <property type="entry name" value="MULE"/>
    <property type="match status" value="1"/>
</dbReference>
<evidence type="ECO:0000313" key="2">
    <source>
        <dbReference type="EMBL" id="KRZ02337.1"/>
    </source>
</evidence>
<dbReference type="InterPro" id="IPR018289">
    <property type="entry name" value="MULE_transposase_dom"/>
</dbReference>
<comment type="caution">
    <text evidence="2">The sequence shown here is derived from an EMBL/GenBank/DDBJ whole genome shotgun (WGS) entry which is preliminary data.</text>
</comment>
<dbReference type="OrthoDB" id="6125533at2759"/>
<dbReference type="EMBL" id="JYDP01000233">
    <property type="protein sequence ID" value="KRZ02337.1"/>
    <property type="molecule type" value="Genomic_DNA"/>
</dbReference>
<protein>
    <recommendedName>
        <fullName evidence="1">MULE transposase domain-containing protein</fullName>
    </recommendedName>
</protein>
<evidence type="ECO:0000259" key="1">
    <source>
        <dbReference type="Pfam" id="PF10551"/>
    </source>
</evidence>
<evidence type="ECO:0000313" key="3">
    <source>
        <dbReference type="Proteomes" id="UP000055024"/>
    </source>
</evidence>
<dbReference type="STRING" id="268475.A0A0V1GVT0"/>